<evidence type="ECO:0000313" key="3">
    <source>
        <dbReference type="Proteomes" id="UP000681720"/>
    </source>
</evidence>
<feature type="compositionally biased region" description="Polar residues" evidence="1">
    <location>
        <begin position="61"/>
        <end position="73"/>
    </location>
</feature>
<dbReference type="AlphaFoldDB" id="A0A8S2X9Q3"/>
<proteinExistence type="predicted"/>
<reference evidence="2" key="1">
    <citation type="submission" date="2021-02" db="EMBL/GenBank/DDBJ databases">
        <authorList>
            <person name="Nowell W R."/>
        </authorList>
    </citation>
    <scope>NUCLEOTIDE SEQUENCE</scope>
</reference>
<feature type="region of interest" description="Disordered" evidence="1">
    <location>
        <begin position="17"/>
        <end position="85"/>
    </location>
</feature>
<feature type="non-terminal residue" evidence="2">
    <location>
        <position position="1"/>
    </location>
</feature>
<comment type="caution">
    <text evidence="2">The sequence shown here is derived from an EMBL/GenBank/DDBJ whole genome shotgun (WGS) entry which is preliminary data.</text>
</comment>
<feature type="compositionally biased region" description="Polar residues" evidence="1">
    <location>
        <begin position="24"/>
        <end position="54"/>
    </location>
</feature>
<feature type="non-terminal residue" evidence="2">
    <location>
        <position position="85"/>
    </location>
</feature>
<evidence type="ECO:0000256" key="1">
    <source>
        <dbReference type="SAM" id="MobiDB-lite"/>
    </source>
</evidence>
<accession>A0A8S2X9Q3</accession>
<organism evidence="2 3">
    <name type="scientific">Rotaria magnacalcarata</name>
    <dbReference type="NCBI Taxonomy" id="392030"/>
    <lineage>
        <taxon>Eukaryota</taxon>
        <taxon>Metazoa</taxon>
        <taxon>Spiralia</taxon>
        <taxon>Gnathifera</taxon>
        <taxon>Rotifera</taxon>
        <taxon>Eurotatoria</taxon>
        <taxon>Bdelloidea</taxon>
        <taxon>Philodinida</taxon>
        <taxon>Philodinidae</taxon>
        <taxon>Rotaria</taxon>
    </lineage>
</organism>
<name>A0A8S2X9Q3_9BILA</name>
<protein>
    <submittedName>
        <fullName evidence="2">Uncharacterized protein</fullName>
    </submittedName>
</protein>
<sequence>KSEVPELAQKQRRAILLYHDLSPRSKQTPSPISDNNPTETQGSSVIRSNNSNRASPADTKFLNSLRSSQSSDNVEADMVDSLQLL</sequence>
<dbReference type="EMBL" id="CAJOBJ010077521">
    <property type="protein sequence ID" value="CAF4486616.1"/>
    <property type="molecule type" value="Genomic_DNA"/>
</dbReference>
<dbReference type="Proteomes" id="UP000681720">
    <property type="component" value="Unassembled WGS sequence"/>
</dbReference>
<evidence type="ECO:0000313" key="2">
    <source>
        <dbReference type="EMBL" id="CAF4486616.1"/>
    </source>
</evidence>
<gene>
    <name evidence="2" type="ORF">GIL414_LOCUS34061</name>
</gene>